<accession>A0A9D1E8K6</accession>
<sequence>MGKGIFSLYFYDAGKDMDRLVAEVSFSGKQKQEIIFDFSAKSEGYFFVKIAADEEVEIFRIAFGSRESEKRKVRLGVDICTYRRKEQLERNLETFLNSDFFREGS</sequence>
<reference evidence="1" key="2">
    <citation type="journal article" date="2021" name="PeerJ">
        <title>Extensive microbial diversity within the chicken gut microbiome revealed by metagenomics and culture.</title>
        <authorList>
            <person name="Gilroy R."/>
            <person name="Ravi A."/>
            <person name="Getino M."/>
            <person name="Pursley I."/>
            <person name="Horton D.L."/>
            <person name="Alikhan N.F."/>
            <person name="Baker D."/>
            <person name="Gharbi K."/>
            <person name="Hall N."/>
            <person name="Watson M."/>
            <person name="Adriaenssens E.M."/>
            <person name="Foster-Nyarko E."/>
            <person name="Jarju S."/>
            <person name="Secka A."/>
            <person name="Antonio M."/>
            <person name="Oren A."/>
            <person name="Chaudhuri R.R."/>
            <person name="La Ragione R."/>
            <person name="Hildebrand F."/>
            <person name="Pallen M.J."/>
        </authorList>
    </citation>
    <scope>NUCLEOTIDE SEQUENCE</scope>
    <source>
        <strain evidence="1">ChiSjej5B23-6657</strain>
    </source>
</reference>
<organism evidence="1 2">
    <name type="scientific">Candidatus Pullilachnospira gallistercoris</name>
    <dbReference type="NCBI Taxonomy" id="2840911"/>
    <lineage>
        <taxon>Bacteria</taxon>
        <taxon>Bacillati</taxon>
        <taxon>Bacillota</taxon>
        <taxon>Clostridia</taxon>
        <taxon>Lachnospirales</taxon>
        <taxon>Lachnospiraceae</taxon>
        <taxon>Lachnospiraceae incertae sedis</taxon>
        <taxon>Candidatus Pullilachnospira</taxon>
    </lineage>
</organism>
<feature type="non-terminal residue" evidence="1">
    <location>
        <position position="105"/>
    </location>
</feature>
<comment type="caution">
    <text evidence="1">The sequence shown here is derived from an EMBL/GenBank/DDBJ whole genome shotgun (WGS) entry which is preliminary data.</text>
</comment>
<reference evidence="1" key="1">
    <citation type="submission" date="2020-10" db="EMBL/GenBank/DDBJ databases">
        <authorList>
            <person name="Gilroy R."/>
        </authorList>
    </citation>
    <scope>NUCLEOTIDE SEQUENCE</scope>
    <source>
        <strain evidence="1">ChiSjej5B23-6657</strain>
    </source>
</reference>
<dbReference type="Gene3D" id="3.90.550.60">
    <property type="match status" value="1"/>
</dbReference>
<dbReference type="EMBL" id="DVHM01000032">
    <property type="protein sequence ID" value="HIR70001.1"/>
    <property type="molecule type" value="Genomic_DNA"/>
</dbReference>
<protein>
    <submittedName>
        <fullName evidence="1">Uncharacterized protein</fullName>
    </submittedName>
</protein>
<name>A0A9D1E8K6_9FIRM</name>
<gene>
    <name evidence="1" type="ORF">IAA55_01825</name>
</gene>
<evidence type="ECO:0000313" key="1">
    <source>
        <dbReference type="EMBL" id="HIR70001.1"/>
    </source>
</evidence>
<evidence type="ECO:0000313" key="2">
    <source>
        <dbReference type="Proteomes" id="UP000823912"/>
    </source>
</evidence>
<dbReference type="AlphaFoldDB" id="A0A9D1E8K6"/>
<dbReference type="Proteomes" id="UP000823912">
    <property type="component" value="Unassembled WGS sequence"/>
</dbReference>
<proteinExistence type="predicted"/>